<protein>
    <submittedName>
        <fullName evidence="4">Peptidase S15</fullName>
    </submittedName>
</protein>
<evidence type="ECO:0000313" key="5">
    <source>
        <dbReference type="Proteomes" id="UP001163105"/>
    </source>
</evidence>
<evidence type="ECO:0000313" key="4">
    <source>
        <dbReference type="EMBL" id="KAJ6443622.1"/>
    </source>
</evidence>
<dbReference type="Gene3D" id="2.60.120.260">
    <property type="entry name" value="Galactose-binding domain-like"/>
    <property type="match status" value="1"/>
</dbReference>
<dbReference type="EMBL" id="JAQHRD010000003">
    <property type="protein sequence ID" value="KAJ6443622.1"/>
    <property type="molecule type" value="Genomic_DNA"/>
</dbReference>
<dbReference type="InterPro" id="IPR050585">
    <property type="entry name" value="Xaa-Pro_dipeptidyl-ppase/CocE"/>
</dbReference>
<dbReference type="AlphaFoldDB" id="A0AB34FW51"/>
<name>A0AB34FW51_9HYPO</name>
<dbReference type="Gene3D" id="1.10.3020.20">
    <property type="match status" value="1"/>
</dbReference>
<dbReference type="InterPro" id="IPR013736">
    <property type="entry name" value="Xaa-Pro_dipept_C"/>
</dbReference>
<evidence type="ECO:0000256" key="2">
    <source>
        <dbReference type="SAM" id="MobiDB-lite"/>
    </source>
</evidence>
<evidence type="ECO:0000259" key="3">
    <source>
        <dbReference type="SMART" id="SM00939"/>
    </source>
</evidence>
<gene>
    <name evidence="4" type="ORF">O9K51_04801</name>
</gene>
<dbReference type="InterPro" id="IPR005674">
    <property type="entry name" value="CocE/Ser_esterase"/>
</dbReference>
<organism evidence="4 5">
    <name type="scientific">Purpureocillium lavendulum</name>
    <dbReference type="NCBI Taxonomy" id="1247861"/>
    <lineage>
        <taxon>Eukaryota</taxon>
        <taxon>Fungi</taxon>
        <taxon>Dikarya</taxon>
        <taxon>Ascomycota</taxon>
        <taxon>Pezizomycotina</taxon>
        <taxon>Sordariomycetes</taxon>
        <taxon>Hypocreomycetidae</taxon>
        <taxon>Hypocreales</taxon>
        <taxon>Ophiocordycipitaceae</taxon>
        <taxon>Purpureocillium</taxon>
    </lineage>
</organism>
<proteinExistence type="predicted"/>
<dbReference type="InterPro" id="IPR000383">
    <property type="entry name" value="Xaa-Pro-like_dom"/>
</dbReference>
<feature type="region of interest" description="Disordered" evidence="2">
    <location>
        <begin position="210"/>
        <end position="233"/>
    </location>
</feature>
<dbReference type="InterPro" id="IPR029058">
    <property type="entry name" value="AB_hydrolase_fold"/>
</dbReference>
<sequence length="588" mass="65845">MASSVTESMVIERDVSIPSDDVCLRADVFRPRGSKRVPVIMTMGPYGKGIEYKSGYAAQWDWLTKTHPEILPGSTRSFMTWETVDPETWVPWGYAVIRVDSRGSGRSPGYLDILSPREARDYYNAIEWAGTQHWSNGKVGLNGISYYAVTQWQVAALQPPHLAAMIPWEGAADFYRDFARHGGIFSNVFLEHWLPLQVLSVQHGNPATPKDPWLNASASGADSSTPSAGLSPEQLARNRRDLVATILQHPTDDEFYRERSVDWAKVTVPFLSAANLAGHGLHPRGNFEAFMGAASKHKWLECHPGRHEEWFYLEEGIDIQKRFLDCFLKGESGSWMDEPPVRLRLRRPFDEKRFDVRKESSWPLPSTKWTDLFLLAAEGDGGHGVLQWEPTAAASSCAFDALGKPLRFLSPPLTTETEITGPIAAKIFASSTTTDMDLFLTLQAFSPDGREVDFSGTVDPRTPLAQGWLRASHRALDPERSLPYRPYHSHRDFQPLQPGEVYELDIEVWPTSIILPAGFRIALEISGQDFKRDVPSRRGDPRPLFGSGPFLHTHPEDRPESVYGGRTTVYVGGLYASRLVLPFIPADV</sequence>
<feature type="compositionally biased region" description="Polar residues" evidence="2">
    <location>
        <begin position="216"/>
        <end position="228"/>
    </location>
</feature>
<dbReference type="SUPFAM" id="SSF53474">
    <property type="entry name" value="alpha/beta-Hydrolases"/>
    <property type="match status" value="1"/>
</dbReference>
<comment type="caution">
    <text evidence="4">The sequence shown here is derived from an EMBL/GenBank/DDBJ whole genome shotgun (WGS) entry which is preliminary data.</text>
</comment>
<dbReference type="Pfam" id="PF08530">
    <property type="entry name" value="PepX_C"/>
    <property type="match status" value="1"/>
</dbReference>
<feature type="region of interest" description="Disordered" evidence="2">
    <location>
        <begin position="532"/>
        <end position="558"/>
    </location>
</feature>
<dbReference type="SUPFAM" id="SSF49785">
    <property type="entry name" value="Galactose-binding domain-like"/>
    <property type="match status" value="1"/>
</dbReference>
<keyword evidence="1" id="KW-0378">Hydrolase</keyword>
<evidence type="ECO:0000256" key="1">
    <source>
        <dbReference type="ARBA" id="ARBA00022801"/>
    </source>
</evidence>
<dbReference type="PANTHER" id="PTHR43056:SF10">
    <property type="entry name" value="COCE_NOND FAMILY, PUTATIVE (AFU_ORTHOLOGUE AFUA_7G00600)-RELATED"/>
    <property type="match status" value="1"/>
</dbReference>
<dbReference type="Pfam" id="PF02129">
    <property type="entry name" value="Peptidase_S15"/>
    <property type="match status" value="1"/>
</dbReference>
<dbReference type="NCBIfam" id="TIGR00976">
    <property type="entry name" value="CocE_NonD"/>
    <property type="match status" value="1"/>
</dbReference>
<feature type="compositionally biased region" description="Basic and acidic residues" evidence="2">
    <location>
        <begin position="532"/>
        <end position="541"/>
    </location>
</feature>
<dbReference type="InterPro" id="IPR008979">
    <property type="entry name" value="Galactose-bd-like_sf"/>
</dbReference>
<feature type="domain" description="Xaa-Pro dipeptidyl-peptidase C-terminal" evidence="3">
    <location>
        <begin position="321"/>
        <end position="580"/>
    </location>
</feature>
<dbReference type="SMART" id="SM00939">
    <property type="entry name" value="PepX_C"/>
    <property type="match status" value="1"/>
</dbReference>
<dbReference type="Gene3D" id="3.40.50.1820">
    <property type="entry name" value="alpha/beta hydrolase"/>
    <property type="match status" value="1"/>
</dbReference>
<accession>A0AB34FW51</accession>
<dbReference type="GO" id="GO:0008239">
    <property type="term" value="F:dipeptidyl-peptidase activity"/>
    <property type="evidence" value="ECO:0007669"/>
    <property type="project" value="InterPro"/>
</dbReference>
<dbReference type="Proteomes" id="UP001163105">
    <property type="component" value="Unassembled WGS sequence"/>
</dbReference>
<keyword evidence="5" id="KW-1185">Reference proteome</keyword>
<reference evidence="4" key="1">
    <citation type="submission" date="2023-01" db="EMBL/GenBank/DDBJ databases">
        <title>The growth and conidiation of Purpureocillium lavendulum are regulated by nitrogen source and histone H3K14 acetylation.</title>
        <authorList>
            <person name="Tang P."/>
            <person name="Han J."/>
            <person name="Zhang C."/>
            <person name="Tang P."/>
            <person name="Qi F."/>
            <person name="Zhang K."/>
            <person name="Liang L."/>
        </authorList>
    </citation>
    <scope>NUCLEOTIDE SEQUENCE</scope>
    <source>
        <strain evidence="4">YMF1.00683</strain>
    </source>
</reference>
<dbReference type="PANTHER" id="PTHR43056">
    <property type="entry name" value="PEPTIDASE S9 PROLYL OLIGOPEPTIDASE"/>
    <property type="match status" value="1"/>
</dbReference>